<dbReference type="Proteomes" id="UP000626786">
    <property type="component" value="Unassembled WGS sequence"/>
</dbReference>
<feature type="compositionally biased region" description="Basic and acidic residues" evidence="1">
    <location>
        <begin position="96"/>
        <end position="113"/>
    </location>
</feature>
<dbReference type="RefSeq" id="WP_191695254.1">
    <property type="nucleotide sequence ID" value="NZ_JACSQN010000011.1"/>
</dbReference>
<gene>
    <name evidence="2" type="ORF">H9649_12580</name>
</gene>
<name>A0ABR8UBL5_9BACL</name>
<organism evidence="2 3">
    <name type="scientific">Sporosarcina quadrami</name>
    <dbReference type="NCBI Taxonomy" id="2762234"/>
    <lineage>
        <taxon>Bacteria</taxon>
        <taxon>Bacillati</taxon>
        <taxon>Bacillota</taxon>
        <taxon>Bacilli</taxon>
        <taxon>Bacillales</taxon>
        <taxon>Caryophanaceae</taxon>
        <taxon>Sporosarcina</taxon>
    </lineage>
</organism>
<evidence type="ECO:0000256" key="1">
    <source>
        <dbReference type="SAM" id="MobiDB-lite"/>
    </source>
</evidence>
<proteinExistence type="predicted"/>
<sequence length="113" mass="13167">MTIKDGKYPNKKDLEPKVLHPGKGMEPTHELPLADPSDSNWTNDFRENAEDKTGKHEPSIYGQNKSPMNPNYHTLKPGERFPFGDQEEYNRTFNDQAHEQWNENQDKKQSKQV</sequence>
<feature type="compositionally biased region" description="Basic and acidic residues" evidence="1">
    <location>
        <begin position="44"/>
        <end position="58"/>
    </location>
</feature>
<reference evidence="2 3" key="1">
    <citation type="submission" date="2020-08" db="EMBL/GenBank/DDBJ databases">
        <title>A Genomic Blueprint of the Chicken Gut Microbiome.</title>
        <authorList>
            <person name="Gilroy R."/>
            <person name="Ravi A."/>
            <person name="Getino M."/>
            <person name="Pursley I."/>
            <person name="Horton D.L."/>
            <person name="Alikhan N.-F."/>
            <person name="Baker D."/>
            <person name="Gharbi K."/>
            <person name="Hall N."/>
            <person name="Watson M."/>
            <person name="Adriaenssens E.M."/>
            <person name="Foster-Nyarko E."/>
            <person name="Jarju S."/>
            <person name="Secka A."/>
            <person name="Antonio M."/>
            <person name="Oren A."/>
            <person name="Chaudhuri R."/>
            <person name="La Ragione R.M."/>
            <person name="Hildebrand F."/>
            <person name="Pallen M.J."/>
        </authorList>
    </citation>
    <scope>NUCLEOTIDE SEQUENCE [LARGE SCALE GENOMIC DNA]</scope>
    <source>
        <strain evidence="2 3">Sa2YVA2</strain>
    </source>
</reference>
<feature type="compositionally biased region" description="Basic and acidic residues" evidence="1">
    <location>
        <begin position="1"/>
        <end position="18"/>
    </location>
</feature>
<feature type="compositionally biased region" description="Polar residues" evidence="1">
    <location>
        <begin position="61"/>
        <end position="72"/>
    </location>
</feature>
<evidence type="ECO:0000313" key="3">
    <source>
        <dbReference type="Proteomes" id="UP000626786"/>
    </source>
</evidence>
<keyword evidence="3" id="KW-1185">Reference proteome</keyword>
<accession>A0ABR8UBL5</accession>
<evidence type="ECO:0000313" key="2">
    <source>
        <dbReference type="EMBL" id="MBD7985428.1"/>
    </source>
</evidence>
<feature type="region of interest" description="Disordered" evidence="1">
    <location>
        <begin position="1"/>
        <end position="113"/>
    </location>
</feature>
<dbReference type="EMBL" id="JACSQN010000011">
    <property type="protein sequence ID" value="MBD7985428.1"/>
    <property type="molecule type" value="Genomic_DNA"/>
</dbReference>
<protein>
    <recommendedName>
        <fullName evidence="4">Cytosolic protein</fullName>
    </recommendedName>
</protein>
<evidence type="ECO:0008006" key="4">
    <source>
        <dbReference type="Google" id="ProtNLM"/>
    </source>
</evidence>
<comment type="caution">
    <text evidence="2">The sequence shown here is derived from an EMBL/GenBank/DDBJ whole genome shotgun (WGS) entry which is preliminary data.</text>
</comment>